<evidence type="ECO:0000313" key="4">
    <source>
        <dbReference type="EMBL" id="CAB4818362.1"/>
    </source>
</evidence>
<protein>
    <submittedName>
        <fullName evidence="6">Unannotated protein</fullName>
    </submittedName>
</protein>
<dbReference type="EMBL" id="CAFAAV010000081">
    <property type="protein sequence ID" value="CAB4818362.1"/>
    <property type="molecule type" value="Genomic_DNA"/>
</dbReference>
<feature type="transmembrane region" description="Helical" evidence="1">
    <location>
        <begin position="36"/>
        <end position="57"/>
    </location>
</feature>
<dbReference type="EMBL" id="CAFBOL010000044">
    <property type="protein sequence ID" value="CAB4994561.1"/>
    <property type="molecule type" value="Genomic_DNA"/>
</dbReference>
<feature type="transmembrane region" description="Helical" evidence="1">
    <location>
        <begin position="158"/>
        <end position="181"/>
    </location>
</feature>
<feature type="transmembrane region" description="Helical" evidence="1">
    <location>
        <begin position="187"/>
        <end position="205"/>
    </location>
</feature>
<keyword evidence="1" id="KW-0472">Membrane</keyword>
<dbReference type="EMBL" id="CAEZYF010000008">
    <property type="protein sequence ID" value="CAB4723611.1"/>
    <property type="molecule type" value="Genomic_DNA"/>
</dbReference>
<feature type="transmembrane region" description="Helical" evidence="1">
    <location>
        <begin position="117"/>
        <end position="137"/>
    </location>
</feature>
<accession>A0A6J7I361</accession>
<evidence type="ECO:0000313" key="2">
    <source>
        <dbReference type="EMBL" id="CAB4363414.1"/>
    </source>
</evidence>
<feature type="transmembrane region" description="Helical" evidence="1">
    <location>
        <begin position="63"/>
        <end position="85"/>
    </location>
</feature>
<evidence type="ECO:0000313" key="3">
    <source>
        <dbReference type="EMBL" id="CAB4723611.1"/>
    </source>
</evidence>
<evidence type="ECO:0000313" key="7">
    <source>
        <dbReference type="EMBL" id="CAB4994561.1"/>
    </source>
</evidence>
<dbReference type="EMBL" id="CAFBIY010000044">
    <property type="protein sequence ID" value="CAB4849918.1"/>
    <property type="molecule type" value="Genomic_DNA"/>
</dbReference>
<dbReference type="EMBL" id="CAESGF010000005">
    <property type="protein sequence ID" value="CAB4363414.1"/>
    <property type="molecule type" value="Genomic_DNA"/>
</dbReference>
<evidence type="ECO:0000313" key="5">
    <source>
        <dbReference type="EMBL" id="CAB4849918.1"/>
    </source>
</evidence>
<dbReference type="EMBL" id="CAFBMT010000005">
    <property type="protein sequence ID" value="CAB4925027.1"/>
    <property type="molecule type" value="Genomic_DNA"/>
</dbReference>
<evidence type="ECO:0000313" key="6">
    <source>
        <dbReference type="EMBL" id="CAB4925027.1"/>
    </source>
</evidence>
<organism evidence="6">
    <name type="scientific">freshwater metagenome</name>
    <dbReference type="NCBI Taxonomy" id="449393"/>
    <lineage>
        <taxon>unclassified sequences</taxon>
        <taxon>metagenomes</taxon>
        <taxon>ecological metagenomes</taxon>
    </lineage>
</organism>
<feature type="transmembrane region" description="Helical" evidence="1">
    <location>
        <begin position="92"/>
        <end position="111"/>
    </location>
</feature>
<sequence length="317" mass="32929">MLPTRACQIRWLGDPSFDKSGAVPVNLTLTPRASLWTLRISIVALAIVMSGAISAVGEHRSSTVMFVATSALAVLIGATMLSVVVPSALSLTVVRIVLPSAVPAAAITLALDGGPWAVAALGVTMLASAIALGAETGEAMVQGSAYGDERRLLLKVPAALLPPIIISWLVWCAFTLTAVVLLSARQWITGTIVAALAVLLTLAVFGRLHRFSRRWLVIVPAGVVVHDDVVLGETLMVQSPNVRMCRLALADTAAADLTGPSSGHALEVTVNEMVTGVLAAAPAQPKGKAMHMQSFLLAPTRPGRALRAIADVKLPVG</sequence>
<dbReference type="AlphaFoldDB" id="A0A6J7I361"/>
<keyword evidence="1" id="KW-0812">Transmembrane</keyword>
<proteinExistence type="predicted"/>
<gene>
    <name evidence="3" type="ORF">UFOPK2656_01572</name>
    <name evidence="4" type="ORF">UFOPK3099_01238</name>
    <name evidence="5" type="ORF">UFOPK3267_01021</name>
    <name evidence="6" type="ORF">UFOPK3651_01106</name>
    <name evidence="7" type="ORF">UFOPK3931_01703</name>
    <name evidence="2" type="ORF">UFOPK4189_01193</name>
</gene>
<keyword evidence="1" id="KW-1133">Transmembrane helix</keyword>
<name>A0A6J7I361_9ZZZZ</name>
<reference evidence="6" key="1">
    <citation type="submission" date="2020-05" db="EMBL/GenBank/DDBJ databases">
        <authorList>
            <person name="Chiriac C."/>
            <person name="Salcher M."/>
            <person name="Ghai R."/>
            <person name="Kavagutti S V."/>
        </authorList>
    </citation>
    <scope>NUCLEOTIDE SEQUENCE</scope>
</reference>
<evidence type="ECO:0000256" key="1">
    <source>
        <dbReference type="SAM" id="Phobius"/>
    </source>
</evidence>